<organism evidence="1 2">
    <name type="scientific">Aristaeella lactis</name>
    <dbReference type="NCBI Taxonomy" id="3046383"/>
    <lineage>
        <taxon>Bacteria</taxon>
        <taxon>Bacillati</taxon>
        <taxon>Bacillota</taxon>
        <taxon>Clostridia</taxon>
        <taxon>Eubacteriales</taxon>
        <taxon>Aristaeellaceae</taxon>
        <taxon>Aristaeella</taxon>
    </lineage>
</organism>
<dbReference type="EMBL" id="FWXZ01000001">
    <property type="protein sequence ID" value="SMC40087.1"/>
    <property type="molecule type" value="Genomic_DNA"/>
</dbReference>
<evidence type="ECO:0000313" key="1">
    <source>
        <dbReference type="EMBL" id="SMC40087.1"/>
    </source>
</evidence>
<keyword evidence="2" id="KW-1185">Reference proteome</keyword>
<sequence length="213" mass="24287">MKKTGKWFASVIAKALVIILVIVLLPFVRPLVRRLLPDATGEIRVQSVILEQKLESSKRLEVTTIDEEGVLEAKTNVIIFGTVGSTTIRYRYTASIGIDLSKVVMTTDSDRIIFALPDPEILNDGIEALEINKNNLFSKAIEKSVETLLNEQKMKCREQYVTEKEHSDRAWEDIRKSFEETICQWLENYGERHYEFEFVRLNDAAAASAAVFM</sequence>
<comment type="caution">
    <text evidence="1">The sequence shown here is derived from an EMBL/GenBank/DDBJ whole genome shotgun (WGS) entry which is preliminary data.</text>
</comment>
<accession>A0AC61PIL4</accession>
<dbReference type="Proteomes" id="UP000192328">
    <property type="component" value="Unassembled WGS sequence"/>
</dbReference>
<reference evidence="1" key="1">
    <citation type="submission" date="2017-04" db="EMBL/GenBank/DDBJ databases">
        <authorList>
            <person name="Varghese N."/>
            <person name="Submissions S."/>
        </authorList>
    </citation>
    <scope>NUCLEOTIDE SEQUENCE</scope>
    <source>
        <strain evidence="1">WTE2008</strain>
    </source>
</reference>
<name>A0AC61PIL4_9FIRM</name>
<evidence type="ECO:0000313" key="2">
    <source>
        <dbReference type="Proteomes" id="UP000192328"/>
    </source>
</evidence>
<proteinExistence type="predicted"/>
<gene>
    <name evidence="1" type="ORF">SAMN06297397_0652</name>
</gene>
<protein>
    <submittedName>
        <fullName evidence="1">Uncharacterized protein</fullName>
    </submittedName>
</protein>